<evidence type="ECO:0000313" key="1">
    <source>
        <dbReference type="EMBL" id="GBN28636.1"/>
    </source>
</evidence>
<dbReference type="AlphaFoldDB" id="A0A4Y2MSQ1"/>
<reference evidence="1 2" key="1">
    <citation type="journal article" date="2019" name="Sci. Rep.">
        <title>Orb-weaving spider Araneus ventricosus genome elucidates the spidroin gene catalogue.</title>
        <authorList>
            <person name="Kono N."/>
            <person name="Nakamura H."/>
            <person name="Ohtoshi R."/>
            <person name="Moran D.A.P."/>
            <person name="Shinohara A."/>
            <person name="Yoshida Y."/>
            <person name="Fujiwara M."/>
            <person name="Mori M."/>
            <person name="Tomita M."/>
            <person name="Arakawa K."/>
        </authorList>
    </citation>
    <scope>NUCLEOTIDE SEQUENCE [LARGE SCALE GENOMIC DNA]</scope>
</reference>
<evidence type="ECO:0000313" key="2">
    <source>
        <dbReference type="Proteomes" id="UP000499080"/>
    </source>
</evidence>
<dbReference type="EMBL" id="BGPR01007668">
    <property type="protein sequence ID" value="GBN28636.1"/>
    <property type="molecule type" value="Genomic_DNA"/>
</dbReference>
<sequence>MFTGDFNLLISSHTEIRILGSRNNIFQHSKALDFQTWSHDEGRLCCRSGKVILETLPTHRLAFEITDSKSQDELSTMFEFTSSAHFLFVECNF</sequence>
<proteinExistence type="predicted"/>
<protein>
    <submittedName>
        <fullName evidence="1">Uncharacterized protein</fullName>
    </submittedName>
</protein>
<dbReference type="Proteomes" id="UP000499080">
    <property type="component" value="Unassembled WGS sequence"/>
</dbReference>
<gene>
    <name evidence="1" type="ORF">AVEN_242371_1</name>
</gene>
<name>A0A4Y2MSQ1_ARAVE</name>
<organism evidence="1 2">
    <name type="scientific">Araneus ventricosus</name>
    <name type="common">Orbweaver spider</name>
    <name type="synonym">Epeira ventricosa</name>
    <dbReference type="NCBI Taxonomy" id="182803"/>
    <lineage>
        <taxon>Eukaryota</taxon>
        <taxon>Metazoa</taxon>
        <taxon>Ecdysozoa</taxon>
        <taxon>Arthropoda</taxon>
        <taxon>Chelicerata</taxon>
        <taxon>Arachnida</taxon>
        <taxon>Araneae</taxon>
        <taxon>Araneomorphae</taxon>
        <taxon>Entelegynae</taxon>
        <taxon>Araneoidea</taxon>
        <taxon>Araneidae</taxon>
        <taxon>Araneus</taxon>
    </lineage>
</organism>
<accession>A0A4Y2MSQ1</accession>
<keyword evidence="2" id="KW-1185">Reference proteome</keyword>
<comment type="caution">
    <text evidence="1">The sequence shown here is derived from an EMBL/GenBank/DDBJ whole genome shotgun (WGS) entry which is preliminary data.</text>
</comment>